<dbReference type="KEGG" id="amob:HG15A2_08860"/>
<evidence type="ECO:0000313" key="2">
    <source>
        <dbReference type="Proteomes" id="UP000319852"/>
    </source>
</evidence>
<sequence>MLFELRWRTSLSTTCLHAAYCQQQGLPTCDDQLAVAIAPAAAQLSAELASFGASDEQVLLELCNLSADYENNRQLAERTLARLKGQTSTSESAKSRLAGHVAGLEAALLRVQPDVADQLAVRGRPLREQWESRGPGLLRALGRMSDPGVVPESAEVVLVSPYVGGHGTAHSRNNRLVCEAVLTNPEPNIPEVVRLAWLLAQLNYDLPSFTDRVSPSRLAVIAPLANLPAALAAGEEVELTRLDEQHVQLALEVWHLPAAKRENAAGTLLQWWEVVQSSNDSWAVALAALDAMLFAD</sequence>
<evidence type="ECO:0000313" key="1">
    <source>
        <dbReference type="EMBL" id="QDS97622.1"/>
    </source>
</evidence>
<keyword evidence="2" id="KW-1185">Reference proteome</keyword>
<dbReference type="RefSeq" id="WP_145058147.1">
    <property type="nucleotide sequence ID" value="NZ_CP036263.1"/>
</dbReference>
<name>A0A517MRW1_9BACT</name>
<organism evidence="1 2">
    <name type="scientific">Adhaeretor mobilis</name>
    <dbReference type="NCBI Taxonomy" id="1930276"/>
    <lineage>
        <taxon>Bacteria</taxon>
        <taxon>Pseudomonadati</taxon>
        <taxon>Planctomycetota</taxon>
        <taxon>Planctomycetia</taxon>
        <taxon>Pirellulales</taxon>
        <taxon>Lacipirellulaceae</taxon>
        <taxon>Adhaeretor</taxon>
    </lineage>
</organism>
<gene>
    <name evidence="1" type="ORF">HG15A2_08860</name>
</gene>
<dbReference type="OrthoDB" id="282164at2"/>
<proteinExistence type="predicted"/>
<protein>
    <submittedName>
        <fullName evidence="1">Uncharacterized protein</fullName>
    </submittedName>
</protein>
<dbReference type="EMBL" id="CP036263">
    <property type="protein sequence ID" value="QDS97622.1"/>
    <property type="molecule type" value="Genomic_DNA"/>
</dbReference>
<reference evidence="1 2" key="1">
    <citation type="submission" date="2019-02" db="EMBL/GenBank/DDBJ databases">
        <title>Deep-cultivation of Planctomycetes and their phenomic and genomic characterization uncovers novel biology.</title>
        <authorList>
            <person name="Wiegand S."/>
            <person name="Jogler M."/>
            <person name="Boedeker C."/>
            <person name="Pinto D."/>
            <person name="Vollmers J."/>
            <person name="Rivas-Marin E."/>
            <person name="Kohn T."/>
            <person name="Peeters S.H."/>
            <person name="Heuer A."/>
            <person name="Rast P."/>
            <person name="Oberbeckmann S."/>
            <person name="Bunk B."/>
            <person name="Jeske O."/>
            <person name="Meyerdierks A."/>
            <person name="Storesund J.E."/>
            <person name="Kallscheuer N."/>
            <person name="Luecker S."/>
            <person name="Lage O.M."/>
            <person name="Pohl T."/>
            <person name="Merkel B.J."/>
            <person name="Hornburger P."/>
            <person name="Mueller R.-W."/>
            <person name="Bruemmer F."/>
            <person name="Labrenz M."/>
            <person name="Spormann A.M."/>
            <person name="Op den Camp H."/>
            <person name="Overmann J."/>
            <person name="Amann R."/>
            <person name="Jetten M.S.M."/>
            <person name="Mascher T."/>
            <person name="Medema M.H."/>
            <person name="Devos D.P."/>
            <person name="Kaster A.-K."/>
            <person name="Ovreas L."/>
            <person name="Rohde M."/>
            <person name="Galperin M.Y."/>
            <person name="Jogler C."/>
        </authorList>
    </citation>
    <scope>NUCLEOTIDE SEQUENCE [LARGE SCALE GENOMIC DNA]</scope>
    <source>
        <strain evidence="1 2">HG15A2</strain>
    </source>
</reference>
<dbReference type="AlphaFoldDB" id="A0A517MRW1"/>
<accession>A0A517MRW1</accession>
<dbReference type="Proteomes" id="UP000319852">
    <property type="component" value="Chromosome"/>
</dbReference>